<sequence length="189" mass="20086">MKTSTLLIVVLSLVLFGGTILANDAQQTPAKPFINPALCQPLDPPTGVTISVDTVAEIQNAVNNATSGDTILIADGIYNLDGVYLRIDTPNVTLRSASGDREAVVLDGNYITTEIIQIVASNVTVADVTLREAYNHQIHVMTTDAGDTLNTTIYNVYIIDPGEQAIKINPAAEGTYPDDGLIACSQIEL</sequence>
<dbReference type="AlphaFoldDB" id="A0A3B0VVK7"/>
<dbReference type="EMBL" id="UOEU01001034">
    <property type="protein sequence ID" value="VAW43132.1"/>
    <property type="molecule type" value="Genomic_DNA"/>
</dbReference>
<feature type="non-terminal residue" evidence="1">
    <location>
        <position position="189"/>
    </location>
</feature>
<protein>
    <recommendedName>
        <fullName evidence="2">Pectate lyase superfamily protein domain-containing protein</fullName>
    </recommendedName>
</protein>
<reference evidence="1" key="1">
    <citation type="submission" date="2018-06" db="EMBL/GenBank/DDBJ databases">
        <authorList>
            <person name="Zhirakovskaya E."/>
        </authorList>
    </citation>
    <scope>NUCLEOTIDE SEQUENCE</scope>
</reference>
<dbReference type="Gene3D" id="2.160.20.10">
    <property type="entry name" value="Single-stranded right-handed beta-helix, Pectin lyase-like"/>
    <property type="match status" value="1"/>
</dbReference>
<gene>
    <name evidence="1" type="ORF">MNBD_CHLOROFLEXI01-911</name>
</gene>
<dbReference type="SUPFAM" id="SSF51126">
    <property type="entry name" value="Pectin lyase-like"/>
    <property type="match status" value="1"/>
</dbReference>
<name>A0A3B0VVK7_9ZZZZ</name>
<accession>A0A3B0VVK7</accession>
<evidence type="ECO:0000313" key="1">
    <source>
        <dbReference type="EMBL" id="VAW43132.1"/>
    </source>
</evidence>
<evidence type="ECO:0008006" key="2">
    <source>
        <dbReference type="Google" id="ProtNLM"/>
    </source>
</evidence>
<proteinExistence type="predicted"/>
<dbReference type="InterPro" id="IPR011050">
    <property type="entry name" value="Pectin_lyase_fold/virulence"/>
</dbReference>
<organism evidence="1">
    <name type="scientific">hydrothermal vent metagenome</name>
    <dbReference type="NCBI Taxonomy" id="652676"/>
    <lineage>
        <taxon>unclassified sequences</taxon>
        <taxon>metagenomes</taxon>
        <taxon>ecological metagenomes</taxon>
    </lineage>
</organism>
<dbReference type="InterPro" id="IPR012334">
    <property type="entry name" value="Pectin_lyas_fold"/>
</dbReference>